<evidence type="ECO:0000313" key="3">
    <source>
        <dbReference type="Proteomes" id="UP000199116"/>
    </source>
</evidence>
<dbReference type="PROSITE" id="PS51257">
    <property type="entry name" value="PROKAR_LIPOPROTEIN"/>
    <property type="match status" value="1"/>
</dbReference>
<keyword evidence="1" id="KW-0732">Signal</keyword>
<keyword evidence="3" id="KW-1185">Reference proteome</keyword>
<proteinExistence type="predicted"/>
<feature type="chain" id="PRO_5011606625" evidence="1">
    <location>
        <begin position="21"/>
        <end position="538"/>
    </location>
</feature>
<reference evidence="3" key="1">
    <citation type="submission" date="2016-10" db="EMBL/GenBank/DDBJ databases">
        <authorList>
            <person name="Varghese N."/>
            <person name="Submissions S."/>
        </authorList>
    </citation>
    <scope>NUCLEOTIDE SEQUENCE [LARGE SCALE GENOMIC DNA]</scope>
    <source>
        <strain evidence="3">DSM 23515</strain>
    </source>
</reference>
<dbReference type="Proteomes" id="UP000199116">
    <property type="component" value="Unassembled WGS sequence"/>
</dbReference>
<dbReference type="RefSeq" id="WP_093306500.1">
    <property type="nucleotide sequence ID" value="NZ_FOOH01000039.1"/>
</dbReference>
<dbReference type="InterPro" id="IPR011990">
    <property type="entry name" value="TPR-like_helical_dom_sf"/>
</dbReference>
<accession>A0A1I2Q173</accession>
<dbReference type="InterPro" id="IPR024302">
    <property type="entry name" value="SusD-like"/>
</dbReference>
<organism evidence="2 3">
    <name type="scientific">Salegentibacter agarivorans</name>
    <dbReference type="NCBI Taxonomy" id="345907"/>
    <lineage>
        <taxon>Bacteria</taxon>
        <taxon>Pseudomonadati</taxon>
        <taxon>Bacteroidota</taxon>
        <taxon>Flavobacteriia</taxon>
        <taxon>Flavobacteriales</taxon>
        <taxon>Flavobacteriaceae</taxon>
        <taxon>Salegentibacter</taxon>
    </lineage>
</organism>
<feature type="signal peptide" evidence="1">
    <location>
        <begin position="1"/>
        <end position="20"/>
    </location>
</feature>
<dbReference type="EMBL" id="FOOH01000039">
    <property type="protein sequence ID" value="SFG21660.1"/>
    <property type="molecule type" value="Genomic_DNA"/>
</dbReference>
<dbReference type="AlphaFoldDB" id="A0A1I2Q173"/>
<protein>
    <submittedName>
        <fullName evidence="2">Starch-binding associating with outer membrane</fullName>
    </submittedName>
</protein>
<name>A0A1I2Q173_9FLAO</name>
<dbReference type="Pfam" id="PF12771">
    <property type="entry name" value="SusD-like_2"/>
    <property type="match status" value="1"/>
</dbReference>
<dbReference type="SUPFAM" id="SSF48452">
    <property type="entry name" value="TPR-like"/>
    <property type="match status" value="1"/>
</dbReference>
<evidence type="ECO:0000256" key="1">
    <source>
        <dbReference type="SAM" id="SignalP"/>
    </source>
</evidence>
<dbReference type="Pfam" id="PF12741">
    <property type="entry name" value="SusD-like"/>
    <property type="match status" value="1"/>
</dbReference>
<dbReference type="InterPro" id="IPR041662">
    <property type="entry name" value="SusD-like_2"/>
</dbReference>
<evidence type="ECO:0000313" key="2">
    <source>
        <dbReference type="EMBL" id="SFG21660.1"/>
    </source>
</evidence>
<dbReference type="Gene3D" id="1.25.40.390">
    <property type="match status" value="1"/>
</dbReference>
<sequence length="538" mass="61181">MKRVYRYISLCLLIIMGASSCEVTDFDHQENPNFLTPEGADPTYLLNEMQYLFQHYMSWMILNTDDVMRYEGMTDRYGDVVSSNIMDGSTSSEWDTYYEALNNARTIQELATEDSNYLFHSAMSRVLMGYLTVTMVDYVGEIPYSEAVETSEFPDPNVDEGEELYKFVLAEIEKAKSEFENAPRAVTSDLFYGGDRDKWISMANSLRLRMLVQSRLAIDELDISDLQGEINSLLSGELIDSNSEDFQFSYSNAIQPESRHPYFQRAYVSGFSQYMGNYFLNQLLNDKSVRDPRTRFYIYRQSDVDPFSGPPYLPCQDDPLVDFCYLGDHYWGYDHGENRTGRGDNLLRSVYGIYPGGGTFDQNQFIAAPNTTNNLGGAGILPILTNSYLKFLTAESALILGTTGDPAVLLEEAVRASLNKVVNFGNISSEYTPESEDIDTYVEDVLTRYSSASSNQEKLDVIMKEYYLAAFGNSIEAYNAYRRTGLPSDLQVPIDDDDPNFPRSFPYSELETQRNASLTQKQISEKVFWDTNPDGFIK</sequence>
<gene>
    <name evidence="2" type="ORF">SAMN04488033_1397</name>
</gene>